<proteinExistence type="predicted"/>
<dbReference type="EMBL" id="GGEC01026529">
    <property type="protein sequence ID" value="MBX07013.1"/>
    <property type="molecule type" value="Transcribed_RNA"/>
</dbReference>
<protein>
    <submittedName>
        <fullName evidence="1">Uncharacterized protein MANES_11G013700</fullName>
    </submittedName>
</protein>
<organism evidence="1">
    <name type="scientific">Rhizophora mucronata</name>
    <name type="common">Asiatic mangrove</name>
    <dbReference type="NCBI Taxonomy" id="61149"/>
    <lineage>
        <taxon>Eukaryota</taxon>
        <taxon>Viridiplantae</taxon>
        <taxon>Streptophyta</taxon>
        <taxon>Embryophyta</taxon>
        <taxon>Tracheophyta</taxon>
        <taxon>Spermatophyta</taxon>
        <taxon>Magnoliopsida</taxon>
        <taxon>eudicotyledons</taxon>
        <taxon>Gunneridae</taxon>
        <taxon>Pentapetalae</taxon>
        <taxon>rosids</taxon>
        <taxon>fabids</taxon>
        <taxon>Malpighiales</taxon>
        <taxon>Rhizophoraceae</taxon>
        <taxon>Rhizophora</taxon>
    </lineage>
</organism>
<accession>A0A2P2KMR1</accession>
<sequence length="143" mass="16007">MCGGAIIADLVPPTATAAGATNARSLRRLTADFLWPDLKKPAGKQYSKPVVVDPVDHDFEADFQEFKDDTDVDEDEDVKPFAFSAAGPLPPRKSGLSRCILCLSPFIFFSNLAYLELNYVGFFLLNKKCLFCFVHFFFHSRFT</sequence>
<name>A0A2P2KMR1_RHIMU</name>
<dbReference type="AlphaFoldDB" id="A0A2P2KMR1"/>
<reference evidence="1" key="1">
    <citation type="submission" date="2018-02" db="EMBL/GenBank/DDBJ databases">
        <title>Rhizophora mucronata_Transcriptome.</title>
        <authorList>
            <person name="Meera S.P."/>
            <person name="Sreeshan A."/>
            <person name="Augustine A."/>
        </authorList>
    </citation>
    <scope>NUCLEOTIDE SEQUENCE</scope>
    <source>
        <tissue evidence="1">Leaf</tissue>
    </source>
</reference>
<evidence type="ECO:0000313" key="1">
    <source>
        <dbReference type="EMBL" id="MBX07013.1"/>
    </source>
</evidence>